<reference evidence="2 3" key="1">
    <citation type="journal article" date="2008" name="Nature">
        <title>The genome of the model beetle and pest Tribolium castaneum.</title>
        <authorList>
            <consortium name="Tribolium Genome Sequencing Consortium"/>
            <person name="Richards S."/>
            <person name="Gibbs R.A."/>
            <person name="Weinstock G.M."/>
            <person name="Brown S.J."/>
            <person name="Denell R."/>
            <person name="Beeman R.W."/>
            <person name="Gibbs R."/>
            <person name="Beeman R.W."/>
            <person name="Brown S.J."/>
            <person name="Bucher G."/>
            <person name="Friedrich M."/>
            <person name="Grimmelikhuijzen C.J."/>
            <person name="Klingler M."/>
            <person name="Lorenzen M."/>
            <person name="Richards S."/>
            <person name="Roth S."/>
            <person name="Schroder R."/>
            <person name="Tautz D."/>
            <person name="Zdobnov E.M."/>
            <person name="Muzny D."/>
            <person name="Gibbs R.A."/>
            <person name="Weinstock G.M."/>
            <person name="Attaway T."/>
            <person name="Bell S."/>
            <person name="Buhay C.J."/>
            <person name="Chandrabose M.N."/>
            <person name="Chavez D."/>
            <person name="Clerk-Blankenburg K.P."/>
            <person name="Cree A."/>
            <person name="Dao M."/>
            <person name="Davis C."/>
            <person name="Chacko J."/>
            <person name="Dinh H."/>
            <person name="Dugan-Rocha S."/>
            <person name="Fowler G."/>
            <person name="Garner T.T."/>
            <person name="Garnes J."/>
            <person name="Gnirke A."/>
            <person name="Hawes A."/>
            <person name="Hernandez J."/>
            <person name="Hines S."/>
            <person name="Holder M."/>
            <person name="Hume J."/>
            <person name="Jhangiani S.N."/>
            <person name="Joshi V."/>
            <person name="Khan Z.M."/>
            <person name="Jackson L."/>
            <person name="Kovar C."/>
            <person name="Kowis A."/>
            <person name="Lee S."/>
            <person name="Lewis L.R."/>
            <person name="Margolis J."/>
            <person name="Morgan M."/>
            <person name="Nazareth L.V."/>
            <person name="Nguyen N."/>
            <person name="Okwuonu G."/>
            <person name="Parker D."/>
            <person name="Richards S."/>
            <person name="Ruiz S.J."/>
            <person name="Santibanez J."/>
            <person name="Savard J."/>
            <person name="Scherer S.E."/>
            <person name="Schneider B."/>
            <person name="Sodergren E."/>
            <person name="Tautz D."/>
            <person name="Vattahil S."/>
            <person name="Villasana D."/>
            <person name="White C.S."/>
            <person name="Wright R."/>
            <person name="Park Y."/>
            <person name="Beeman R.W."/>
            <person name="Lord J."/>
            <person name="Oppert B."/>
            <person name="Lorenzen M."/>
            <person name="Brown S."/>
            <person name="Wang L."/>
            <person name="Savard J."/>
            <person name="Tautz D."/>
            <person name="Richards S."/>
            <person name="Weinstock G."/>
            <person name="Gibbs R.A."/>
            <person name="Liu Y."/>
            <person name="Worley K."/>
            <person name="Weinstock G."/>
            <person name="Elsik C.G."/>
            <person name="Reese J.T."/>
            <person name="Elhaik E."/>
            <person name="Landan G."/>
            <person name="Graur D."/>
            <person name="Arensburger P."/>
            <person name="Atkinson P."/>
            <person name="Beeman R.W."/>
            <person name="Beidler J."/>
            <person name="Brown S.J."/>
            <person name="Demuth J.P."/>
            <person name="Drury D.W."/>
            <person name="Du Y.Z."/>
            <person name="Fujiwara H."/>
            <person name="Lorenzen M."/>
            <person name="Maselli V."/>
            <person name="Osanai M."/>
            <person name="Park Y."/>
            <person name="Robertson H.M."/>
            <person name="Tu Z."/>
            <person name="Wang J.J."/>
            <person name="Wang S."/>
            <person name="Richards S."/>
            <person name="Song H."/>
            <person name="Zhang L."/>
            <person name="Sodergren E."/>
            <person name="Werner D."/>
            <person name="Stanke M."/>
            <person name="Morgenstern B."/>
            <person name="Solovyev V."/>
            <person name="Kosarev P."/>
            <person name="Brown G."/>
            <person name="Chen H.C."/>
            <person name="Ermolaeva O."/>
            <person name="Hlavina W."/>
            <person name="Kapustin Y."/>
            <person name="Kiryutin B."/>
            <person name="Kitts P."/>
            <person name="Maglott D."/>
            <person name="Pruitt K."/>
            <person name="Sapojnikov V."/>
            <person name="Souvorov A."/>
            <person name="Mackey A.J."/>
            <person name="Waterhouse R.M."/>
            <person name="Wyder S."/>
            <person name="Zdobnov E.M."/>
            <person name="Zdobnov E.M."/>
            <person name="Wyder S."/>
            <person name="Kriventseva E.V."/>
            <person name="Kadowaki T."/>
            <person name="Bork P."/>
            <person name="Aranda M."/>
            <person name="Bao R."/>
            <person name="Beermann A."/>
            <person name="Berns N."/>
            <person name="Bolognesi R."/>
            <person name="Bonneton F."/>
            <person name="Bopp D."/>
            <person name="Brown S.J."/>
            <person name="Bucher G."/>
            <person name="Butts T."/>
            <person name="Chaumot A."/>
            <person name="Denell R.E."/>
            <person name="Ferrier D.E."/>
            <person name="Friedrich M."/>
            <person name="Gordon C.M."/>
            <person name="Jindra M."/>
            <person name="Klingler M."/>
            <person name="Lan Q."/>
            <person name="Lattorff H.M."/>
            <person name="Laudet V."/>
            <person name="von Levetsow C."/>
            <person name="Liu Z."/>
            <person name="Lutz R."/>
            <person name="Lynch J.A."/>
            <person name="da Fonseca R.N."/>
            <person name="Posnien N."/>
            <person name="Reuter R."/>
            <person name="Roth S."/>
            <person name="Savard J."/>
            <person name="Schinko J.B."/>
            <person name="Schmitt C."/>
            <person name="Schoppmeier M."/>
            <person name="Schroder R."/>
            <person name="Shippy T.D."/>
            <person name="Simonnet F."/>
            <person name="Marques-Souza H."/>
            <person name="Tautz D."/>
            <person name="Tomoyasu Y."/>
            <person name="Trauner J."/>
            <person name="Van der Zee M."/>
            <person name="Vervoort M."/>
            <person name="Wittkopp N."/>
            <person name="Wimmer E.A."/>
            <person name="Yang X."/>
            <person name="Jones A.K."/>
            <person name="Sattelle D.B."/>
            <person name="Ebert P.R."/>
            <person name="Nelson D."/>
            <person name="Scott J.G."/>
            <person name="Beeman R.W."/>
            <person name="Muthukrishnan S."/>
            <person name="Kramer K.J."/>
            <person name="Arakane Y."/>
            <person name="Beeman R.W."/>
            <person name="Zhu Q."/>
            <person name="Hogenkamp D."/>
            <person name="Dixit R."/>
            <person name="Oppert B."/>
            <person name="Jiang H."/>
            <person name="Zou Z."/>
            <person name="Marshall J."/>
            <person name="Elpidina E."/>
            <person name="Vinokurov K."/>
            <person name="Oppert C."/>
            <person name="Zou Z."/>
            <person name="Evans J."/>
            <person name="Lu Z."/>
            <person name="Zhao P."/>
            <person name="Sumathipala N."/>
            <person name="Altincicek B."/>
            <person name="Vilcinskas A."/>
            <person name="Williams M."/>
            <person name="Hultmark D."/>
            <person name="Hetru C."/>
            <person name="Jiang H."/>
            <person name="Grimmelikhuijzen C.J."/>
            <person name="Hauser F."/>
            <person name="Cazzamali G."/>
            <person name="Williamson M."/>
            <person name="Park Y."/>
            <person name="Li B."/>
            <person name="Tanaka Y."/>
            <person name="Predel R."/>
            <person name="Neupert S."/>
            <person name="Schachtner J."/>
            <person name="Verleyen P."/>
            <person name="Raible F."/>
            <person name="Bork P."/>
            <person name="Friedrich M."/>
            <person name="Walden K.K."/>
            <person name="Robertson H.M."/>
            <person name="Angeli S."/>
            <person name="Foret S."/>
            <person name="Bucher G."/>
            <person name="Schuetz S."/>
            <person name="Maleszka R."/>
            <person name="Wimmer E.A."/>
            <person name="Beeman R.W."/>
            <person name="Lorenzen M."/>
            <person name="Tomoyasu Y."/>
            <person name="Miller S.C."/>
            <person name="Grossmann D."/>
            <person name="Bucher G."/>
        </authorList>
    </citation>
    <scope>NUCLEOTIDE SEQUENCE [LARGE SCALE GENOMIC DNA]</scope>
    <source>
        <strain evidence="2 3">Georgia GA2</strain>
    </source>
</reference>
<reference evidence="2 3" key="2">
    <citation type="journal article" date="2010" name="Nucleic Acids Res.">
        <title>BeetleBase in 2010: revisions to provide comprehensive genomic information for Tribolium castaneum.</title>
        <authorList>
            <person name="Kim H.S."/>
            <person name="Murphy T."/>
            <person name="Xia J."/>
            <person name="Caragea D."/>
            <person name="Park Y."/>
            <person name="Beeman R.W."/>
            <person name="Lorenzen M.D."/>
            <person name="Butcher S."/>
            <person name="Manak J.R."/>
            <person name="Brown S.J."/>
        </authorList>
    </citation>
    <scope>GENOME REANNOTATION</scope>
    <source>
        <strain evidence="2 3">Georgia GA2</strain>
    </source>
</reference>
<evidence type="ECO:0000256" key="1">
    <source>
        <dbReference type="SAM" id="SignalP"/>
    </source>
</evidence>
<accession>A0A139WP42</accession>
<proteinExistence type="predicted"/>
<keyword evidence="3" id="KW-1185">Reference proteome</keyword>
<organism evidence="2 3">
    <name type="scientific">Tribolium castaneum</name>
    <name type="common">Red flour beetle</name>
    <dbReference type="NCBI Taxonomy" id="7070"/>
    <lineage>
        <taxon>Eukaryota</taxon>
        <taxon>Metazoa</taxon>
        <taxon>Ecdysozoa</taxon>
        <taxon>Arthropoda</taxon>
        <taxon>Hexapoda</taxon>
        <taxon>Insecta</taxon>
        <taxon>Pterygota</taxon>
        <taxon>Neoptera</taxon>
        <taxon>Endopterygota</taxon>
        <taxon>Coleoptera</taxon>
        <taxon>Polyphaga</taxon>
        <taxon>Cucujiformia</taxon>
        <taxon>Tenebrionidae</taxon>
        <taxon>Tenebrionidae incertae sedis</taxon>
        <taxon>Tribolium</taxon>
    </lineage>
</organism>
<sequence>MNRCLILLKTCILLTSVFTQTVNETDSSVSFKRSLKIGENEIFKVEISLGNHKNDNFFMRQWREMTDSYRWEPRVERGQMLAHACYQQHATAGYSHICRQALQEQTCAHSARAFGELCCAFRFQNGGDRCNVGRNRRCES</sequence>
<dbReference type="InParanoid" id="A0A139WP42"/>
<protein>
    <recommendedName>
        <fullName evidence="4">Secreted protein</fullName>
    </recommendedName>
</protein>
<gene>
    <name evidence="2" type="primary">AUGUSTUS-3.0.2_31540</name>
    <name evidence="2" type="ORF">TcasGA2_TC031540</name>
</gene>
<evidence type="ECO:0000313" key="2">
    <source>
        <dbReference type="EMBL" id="KYB29769.1"/>
    </source>
</evidence>
<dbReference type="Proteomes" id="UP000007266">
    <property type="component" value="Linkage group 1"/>
</dbReference>
<evidence type="ECO:0008006" key="4">
    <source>
        <dbReference type="Google" id="ProtNLM"/>
    </source>
</evidence>
<keyword evidence="1" id="KW-0732">Signal</keyword>
<dbReference type="AlphaFoldDB" id="A0A139WP42"/>
<evidence type="ECO:0000313" key="3">
    <source>
        <dbReference type="Proteomes" id="UP000007266"/>
    </source>
</evidence>
<name>A0A139WP42_TRICA</name>
<dbReference type="EMBL" id="KQ971307">
    <property type="protein sequence ID" value="KYB29769.1"/>
    <property type="molecule type" value="Genomic_DNA"/>
</dbReference>
<feature type="signal peptide" evidence="1">
    <location>
        <begin position="1"/>
        <end position="19"/>
    </location>
</feature>
<feature type="chain" id="PRO_5007300338" description="Secreted protein" evidence="1">
    <location>
        <begin position="20"/>
        <end position="140"/>
    </location>
</feature>